<dbReference type="eggNOG" id="COG1344">
    <property type="taxonomic scope" value="Bacteria"/>
</dbReference>
<gene>
    <name evidence="8" type="primary">flgL</name>
    <name evidence="8" type="ORF">Lsha_1672</name>
</gene>
<comment type="similarity">
    <text evidence="3">Belongs to the bacterial flagellin family.</text>
</comment>
<accession>A0A0W0YSQ0</accession>
<dbReference type="PATRIC" id="fig|1122169.6.peg.1922"/>
<feature type="domain" description="Flagellin N-terminal" evidence="6">
    <location>
        <begin position="3"/>
        <end position="138"/>
    </location>
</feature>
<keyword evidence="5" id="KW-0975">Bacterial flagellum</keyword>
<dbReference type="STRING" id="1122169.Lsha_1672"/>
<dbReference type="NCBIfam" id="TIGR02550">
    <property type="entry name" value="flagell_flgL"/>
    <property type="match status" value="1"/>
</dbReference>
<dbReference type="InterPro" id="IPR013384">
    <property type="entry name" value="Flagell_FlgL"/>
</dbReference>
<dbReference type="Pfam" id="PF00700">
    <property type="entry name" value="Flagellin_C"/>
    <property type="match status" value="1"/>
</dbReference>
<dbReference type="InterPro" id="IPR001492">
    <property type="entry name" value="Flagellin"/>
</dbReference>
<protein>
    <submittedName>
        <fullName evidence="8">Flagellar hook-associated protein FlgL</fullName>
    </submittedName>
</protein>
<dbReference type="GO" id="GO:0005576">
    <property type="term" value="C:extracellular region"/>
    <property type="evidence" value="ECO:0007669"/>
    <property type="project" value="UniProtKB-SubCell"/>
</dbReference>
<dbReference type="PANTHER" id="PTHR42792">
    <property type="entry name" value="FLAGELLIN"/>
    <property type="match status" value="1"/>
</dbReference>
<dbReference type="AlphaFoldDB" id="A0A0W0YSQ0"/>
<proteinExistence type="inferred from homology"/>
<evidence type="ECO:0000256" key="3">
    <source>
        <dbReference type="ARBA" id="ARBA00005709"/>
    </source>
</evidence>
<evidence type="ECO:0000256" key="5">
    <source>
        <dbReference type="ARBA" id="ARBA00023143"/>
    </source>
</evidence>
<dbReference type="EMBL" id="LNYW01000046">
    <property type="protein sequence ID" value="KTD59922.1"/>
    <property type="molecule type" value="Genomic_DNA"/>
</dbReference>
<keyword evidence="8" id="KW-0969">Cilium</keyword>
<dbReference type="SUPFAM" id="SSF64518">
    <property type="entry name" value="Phase 1 flagellin"/>
    <property type="match status" value="1"/>
</dbReference>
<evidence type="ECO:0000259" key="6">
    <source>
        <dbReference type="Pfam" id="PF00669"/>
    </source>
</evidence>
<evidence type="ECO:0000313" key="9">
    <source>
        <dbReference type="Proteomes" id="UP000054600"/>
    </source>
</evidence>
<comment type="subcellular location">
    <subcellularLocation>
        <location evidence="1">Bacterial flagellum</location>
    </subcellularLocation>
    <subcellularLocation>
        <location evidence="2">Secreted</location>
    </subcellularLocation>
</comment>
<dbReference type="InterPro" id="IPR001029">
    <property type="entry name" value="Flagellin_N"/>
</dbReference>
<evidence type="ECO:0000256" key="2">
    <source>
        <dbReference type="ARBA" id="ARBA00004613"/>
    </source>
</evidence>
<name>A0A0W0YSQ0_9GAMM</name>
<sequence>MRISTNQIYQRGLDNMLIQQERAAKLNEQLSSGLRVQSPSDDPIASAQIELMNKRIATTELLQKNRESAEGALNLEESILTGTINSLQRLREIQIQAGNSSLSLEDRKALAVETKTILNQLQDYANAKDGSGSYMFSGGKSTTQPVSLNSSGQFVYNGDSVQRFQAVTGSLQVAISDTGDNLFMRIPNGNGTFTVRHTGTPNTGTASVSTGTVINAGAYVADDYTMSFALNTQGQLVVMVSGTASGNVLPPSGLPDDAPLYQADSAISFNGMEMTLTGTPQVGDTFSIAPSQNESMFSTVQRMIANLQQPYGTDVEKTAIQTENNQLLAQIDSAFANISNYQSDLGARMNQLESADKTNSDLLLVSQEALKKLREIDPIATAVQYNLQLINLQAAQQSFVKIQGSSIFNFI</sequence>
<dbReference type="OrthoDB" id="9768249at2"/>
<dbReference type="RefSeq" id="WP_018576985.1">
    <property type="nucleotide sequence ID" value="NZ_KB892393.1"/>
</dbReference>
<reference evidence="8 9" key="1">
    <citation type="submission" date="2015-11" db="EMBL/GenBank/DDBJ databases">
        <title>Genomic analysis of 38 Legionella species identifies large and diverse effector repertoires.</title>
        <authorList>
            <person name="Burstein D."/>
            <person name="Amaro F."/>
            <person name="Zusman T."/>
            <person name="Lifshitz Z."/>
            <person name="Cohen O."/>
            <person name="Gilbert J.A."/>
            <person name="Pupko T."/>
            <person name="Shuman H.A."/>
            <person name="Segal G."/>
        </authorList>
    </citation>
    <scope>NUCLEOTIDE SEQUENCE [LARGE SCALE GENOMIC DNA]</scope>
    <source>
        <strain evidence="8 9">ATCC 49655</strain>
    </source>
</reference>
<dbReference type="PANTHER" id="PTHR42792:SF1">
    <property type="entry name" value="FLAGELLAR HOOK-ASSOCIATED PROTEIN 3"/>
    <property type="match status" value="1"/>
</dbReference>
<comment type="caution">
    <text evidence="8">The sequence shown here is derived from an EMBL/GenBank/DDBJ whole genome shotgun (WGS) entry which is preliminary data.</text>
</comment>
<keyword evidence="8" id="KW-0966">Cell projection</keyword>
<evidence type="ECO:0000259" key="7">
    <source>
        <dbReference type="Pfam" id="PF00700"/>
    </source>
</evidence>
<organism evidence="8 9">
    <name type="scientific">Legionella shakespearei DSM 23087</name>
    <dbReference type="NCBI Taxonomy" id="1122169"/>
    <lineage>
        <taxon>Bacteria</taxon>
        <taxon>Pseudomonadati</taxon>
        <taxon>Pseudomonadota</taxon>
        <taxon>Gammaproteobacteria</taxon>
        <taxon>Legionellales</taxon>
        <taxon>Legionellaceae</taxon>
        <taxon>Legionella</taxon>
    </lineage>
</organism>
<dbReference type="Proteomes" id="UP000054600">
    <property type="component" value="Unassembled WGS sequence"/>
</dbReference>
<dbReference type="Pfam" id="PF00669">
    <property type="entry name" value="Flagellin_N"/>
    <property type="match status" value="1"/>
</dbReference>
<dbReference type="Gene3D" id="1.20.1330.10">
    <property type="entry name" value="f41 fragment of flagellin, N-terminal domain"/>
    <property type="match status" value="2"/>
</dbReference>
<dbReference type="GO" id="GO:0071973">
    <property type="term" value="P:bacterial-type flagellum-dependent cell motility"/>
    <property type="evidence" value="ECO:0007669"/>
    <property type="project" value="InterPro"/>
</dbReference>
<dbReference type="GO" id="GO:0005198">
    <property type="term" value="F:structural molecule activity"/>
    <property type="evidence" value="ECO:0007669"/>
    <property type="project" value="InterPro"/>
</dbReference>
<evidence type="ECO:0000256" key="4">
    <source>
        <dbReference type="ARBA" id="ARBA00022525"/>
    </source>
</evidence>
<evidence type="ECO:0000256" key="1">
    <source>
        <dbReference type="ARBA" id="ARBA00004365"/>
    </source>
</evidence>
<keyword evidence="4" id="KW-0964">Secreted</keyword>
<feature type="domain" description="Flagellin C-terminal" evidence="7">
    <location>
        <begin position="329"/>
        <end position="409"/>
    </location>
</feature>
<dbReference type="GO" id="GO:0009424">
    <property type="term" value="C:bacterial-type flagellum hook"/>
    <property type="evidence" value="ECO:0007669"/>
    <property type="project" value="InterPro"/>
</dbReference>
<keyword evidence="9" id="KW-1185">Reference proteome</keyword>
<keyword evidence="8" id="KW-0282">Flagellum</keyword>
<dbReference type="InterPro" id="IPR046358">
    <property type="entry name" value="Flagellin_C"/>
</dbReference>
<evidence type="ECO:0000313" key="8">
    <source>
        <dbReference type="EMBL" id="KTD59922.1"/>
    </source>
</evidence>